<evidence type="ECO:0000256" key="1">
    <source>
        <dbReference type="SAM" id="MobiDB-lite"/>
    </source>
</evidence>
<name>A0A2T2NSL0_CORCC</name>
<dbReference type="EMBL" id="KZ678134">
    <property type="protein sequence ID" value="PSN68380.1"/>
    <property type="molecule type" value="Genomic_DNA"/>
</dbReference>
<keyword evidence="3" id="KW-1185">Reference proteome</keyword>
<reference evidence="2 3" key="1">
    <citation type="journal article" date="2018" name="Front. Microbiol.">
        <title>Genome-Wide Analysis of Corynespora cassiicola Leaf Fall Disease Putative Effectors.</title>
        <authorList>
            <person name="Lopez D."/>
            <person name="Ribeiro S."/>
            <person name="Label P."/>
            <person name="Fumanal B."/>
            <person name="Venisse J.S."/>
            <person name="Kohler A."/>
            <person name="de Oliveira R.R."/>
            <person name="Labutti K."/>
            <person name="Lipzen A."/>
            <person name="Lail K."/>
            <person name="Bauer D."/>
            <person name="Ohm R.A."/>
            <person name="Barry K.W."/>
            <person name="Spatafora J."/>
            <person name="Grigoriev I.V."/>
            <person name="Martin F.M."/>
            <person name="Pujade-Renaud V."/>
        </authorList>
    </citation>
    <scope>NUCLEOTIDE SEQUENCE [LARGE SCALE GENOMIC DNA]</scope>
    <source>
        <strain evidence="2 3">Philippines</strain>
    </source>
</reference>
<organism evidence="2 3">
    <name type="scientific">Corynespora cassiicola Philippines</name>
    <dbReference type="NCBI Taxonomy" id="1448308"/>
    <lineage>
        <taxon>Eukaryota</taxon>
        <taxon>Fungi</taxon>
        <taxon>Dikarya</taxon>
        <taxon>Ascomycota</taxon>
        <taxon>Pezizomycotina</taxon>
        <taxon>Dothideomycetes</taxon>
        <taxon>Pleosporomycetidae</taxon>
        <taxon>Pleosporales</taxon>
        <taxon>Corynesporascaceae</taxon>
        <taxon>Corynespora</taxon>
    </lineage>
</organism>
<dbReference type="AlphaFoldDB" id="A0A2T2NSL0"/>
<feature type="compositionally biased region" description="Pro residues" evidence="1">
    <location>
        <begin position="28"/>
        <end position="40"/>
    </location>
</feature>
<feature type="region of interest" description="Disordered" evidence="1">
    <location>
        <begin position="1"/>
        <end position="51"/>
    </location>
</feature>
<sequence length="51" mass="5673">MPSHHFGPINTARKPPMQSPPEQSHCASPPPNAHRPPRQPPDTRTTKKEIS</sequence>
<evidence type="ECO:0000313" key="2">
    <source>
        <dbReference type="EMBL" id="PSN68380.1"/>
    </source>
</evidence>
<accession>A0A2T2NSL0</accession>
<protein>
    <submittedName>
        <fullName evidence="2">Uncharacterized protein</fullName>
    </submittedName>
</protein>
<evidence type="ECO:0000313" key="3">
    <source>
        <dbReference type="Proteomes" id="UP000240883"/>
    </source>
</evidence>
<gene>
    <name evidence="2" type="ORF">BS50DRAFT_573288</name>
</gene>
<dbReference type="Proteomes" id="UP000240883">
    <property type="component" value="Unassembled WGS sequence"/>
</dbReference>
<proteinExistence type="predicted"/>